<dbReference type="EMBL" id="LAZR01052171">
    <property type="protein sequence ID" value="KKK83549.1"/>
    <property type="molecule type" value="Genomic_DNA"/>
</dbReference>
<gene>
    <name evidence="1" type="ORF">LCGC14_2792240</name>
</gene>
<name>A0A0F9AYU5_9ZZZZ</name>
<reference evidence="1" key="1">
    <citation type="journal article" date="2015" name="Nature">
        <title>Complex archaea that bridge the gap between prokaryotes and eukaryotes.</title>
        <authorList>
            <person name="Spang A."/>
            <person name="Saw J.H."/>
            <person name="Jorgensen S.L."/>
            <person name="Zaremba-Niedzwiedzka K."/>
            <person name="Martijn J."/>
            <person name="Lind A.E."/>
            <person name="van Eijk R."/>
            <person name="Schleper C."/>
            <person name="Guy L."/>
            <person name="Ettema T.J."/>
        </authorList>
    </citation>
    <scope>NUCLEOTIDE SEQUENCE</scope>
</reference>
<proteinExistence type="predicted"/>
<organism evidence="1">
    <name type="scientific">marine sediment metagenome</name>
    <dbReference type="NCBI Taxonomy" id="412755"/>
    <lineage>
        <taxon>unclassified sequences</taxon>
        <taxon>metagenomes</taxon>
        <taxon>ecological metagenomes</taxon>
    </lineage>
</organism>
<protein>
    <submittedName>
        <fullName evidence="1">Uncharacterized protein</fullName>
    </submittedName>
</protein>
<sequence>MINHRVYHDDNDIRLSFPYILYPDSSSFLILGVVHDVRHTHNSIKPTQSLVLRIDNRFKGG</sequence>
<accession>A0A0F9AYU5</accession>
<comment type="caution">
    <text evidence="1">The sequence shown here is derived from an EMBL/GenBank/DDBJ whole genome shotgun (WGS) entry which is preliminary data.</text>
</comment>
<evidence type="ECO:0000313" key="1">
    <source>
        <dbReference type="EMBL" id="KKK83549.1"/>
    </source>
</evidence>
<dbReference type="AlphaFoldDB" id="A0A0F9AYU5"/>